<feature type="transmembrane region" description="Helical" evidence="1">
    <location>
        <begin position="211"/>
        <end position="228"/>
    </location>
</feature>
<evidence type="ECO:0000313" key="2">
    <source>
        <dbReference type="EMBL" id="MDC7225672.1"/>
    </source>
</evidence>
<evidence type="ECO:0000256" key="1">
    <source>
        <dbReference type="SAM" id="Phobius"/>
    </source>
</evidence>
<feature type="transmembrane region" description="Helical" evidence="1">
    <location>
        <begin position="61"/>
        <end position="79"/>
    </location>
</feature>
<feature type="transmembrane region" description="Helical" evidence="1">
    <location>
        <begin position="91"/>
        <end position="113"/>
    </location>
</feature>
<comment type="caution">
    <text evidence="2">The sequence shown here is derived from an EMBL/GenBank/DDBJ whole genome shotgun (WGS) entry which is preliminary data.</text>
</comment>
<dbReference type="Proteomes" id="UP001221217">
    <property type="component" value="Unassembled WGS sequence"/>
</dbReference>
<dbReference type="EMBL" id="JAQQAL010000008">
    <property type="protein sequence ID" value="MDC7225672.1"/>
    <property type="molecule type" value="Genomic_DNA"/>
</dbReference>
<reference evidence="2 3" key="1">
    <citation type="submission" date="2022-12" db="EMBL/GenBank/DDBJ databases">
        <title>Metagenome assembled genome from gulf of manar.</title>
        <authorList>
            <person name="Kohli P."/>
            <person name="Pk S."/>
            <person name="Venkata Ramana C."/>
            <person name="Sasikala C."/>
        </authorList>
    </citation>
    <scope>NUCLEOTIDE SEQUENCE [LARGE SCALE GENOMIC DNA]</scope>
    <source>
        <strain evidence="2">JB008</strain>
    </source>
</reference>
<evidence type="ECO:0000313" key="3">
    <source>
        <dbReference type="Proteomes" id="UP001221217"/>
    </source>
</evidence>
<evidence type="ECO:0008006" key="4">
    <source>
        <dbReference type="Google" id="ProtNLM"/>
    </source>
</evidence>
<feature type="transmembrane region" description="Helical" evidence="1">
    <location>
        <begin position="143"/>
        <end position="166"/>
    </location>
</feature>
<protein>
    <recommendedName>
        <fullName evidence="4">Zinc ribbon domain-containing protein</fullName>
    </recommendedName>
</protein>
<keyword evidence="1" id="KW-0812">Transmembrane</keyword>
<name>A0AAJ1IDB6_9SPIO</name>
<sequence>MPFCPRCGVEVDYGVRNCPLCTFNIPEVPYEQEILHEEIELKNYYTELRELKIKRRIRNKGIAFVIIILIAAGGVFNNIMQDLVANGELTFSLYVVSSFFLFIFCMISIFGLVHGWRNNLLMLFIATSITVLSLDFWSGGIEWFWTLGSPLVVVSFGFLSLTVFLIKKLKPGRLYGFSIILACVSILLIMVEIILDLYIGELELQWSLQSLIPNGSLALLCMAGRQLVNRDFFHKLKRYLHF</sequence>
<keyword evidence="1" id="KW-1133">Transmembrane helix</keyword>
<dbReference type="AlphaFoldDB" id="A0AAJ1IDB6"/>
<gene>
    <name evidence="2" type="ORF">PQJ61_02780</name>
</gene>
<keyword evidence="1" id="KW-0472">Membrane</keyword>
<proteinExistence type="predicted"/>
<accession>A0AAJ1IDB6</accession>
<feature type="transmembrane region" description="Helical" evidence="1">
    <location>
        <begin position="178"/>
        <end position="199"/>
    </location>
</feature>
<organism evidence="2 3">
    <name type="scientific">Candidatus Thalassospirochaeta sargassi</name>
    <dbReference type="NCBI Taxonomy" id="3119039"/>
    <lineage>
        <taxon>Bacteria</taxon>
        <taxon>Pseudomonadati</taxon>
        <taxon>Spirochaetota</taxon>
        <taxon>Spirochaetia</taxon>
        <taxon>Spirochaetales</taxon>
        <taxon>Spirochaetaceae</taxon>
        <taxon>Candidatus Thalassospirochaeta</taxon>
    </lineage>
</organism>
<feature type="transmembrane region" description="Helical" evidence="1">
    <location>
        <begin position="120"/>
        <end position="137"/>
    </location>
</feature>